<evidence type="ECO:0000256" key="1">
    <source>
        <dbReference type="ARBA" id="ARBA00011245"/>
    </source>
</evidence>
<dbReference type="PRINTS" id="PR00480">
    <property type="entry name" value="ASTACIN"/>
</dbReference>
<proteinExistence type="predicted"/>
<dbReference type="PROSITE" id="PS51864">
    <property type="entry name" value="ASTACIN"/>
    <property type="match status" value="1"/>
</dbReference>
<dbReference type="Gene3D" id="3.40.390.10">
    <property type="entry name" value="Collagenase (Catalytic Domain)"/>
    <property type="match status" value="1"/>
</dbReference>
<feature type="binding site" evidence="3">
    <location>
        <position position="116"/>
    </location>
    <ligand>
        <name>Zn(2+)</name>
        <dbReference type="ChEBI" id="CHEBI:29105"/>
        <note>catalytic</note>
    </ligand>
</feature>
<sequence length="138" mass="15798">TNEQPKAAIRSVEPYAYRRWPYARIPYLVSSDYTPNERAVVAKAISNIETATNCVKFVPRTIEQDYIYITPDYERGYACYSNVGRMGGQQLVKMQGDCVRESAMTHELLHAVGFGHENQRPDATQYITINYQNIRPVS</sequence>
<dbReference type="SMART" id="SM00235">
    <property type="entry name" value="ZnMc"/>
    <property type="match status" value="1"/>
</dbReference>
<dbReference type="AlphaFoldDB" id="A0A443RSQ4"/>
<dbReference type="STRING" id="299467.A0A443RSQ4"/>
<keyword evidence="3 4" id="KW-0862">Zinc</keyword>
<comment type="cofactor">
    <cofactor evidence="3 4">
        <name>Zn(2+)</name>
        <dbReference type="ChEBI" id="CHEBI:29105"/>
    </cofactor>
    <text evidence="3 4">Binds 1 zinc ion per subunit.</text>
</comment>
<comment type="caution">
    <text evidence="6">The sequence shown here is derived from an EMBL/GenBank/DDBJ whole genome shotgun (WGS) entry which is preliminary data.</text>
</comment>
<protein>
    <recommendedName>
        <fullName evidence="4">Metalloendopeptidase</fullName>
        <ecNumber evidence="4">3.4.24.-</ecNumber>
    </recommendedName>
</protein>
<comment type="caution">
    <text evidence="3">Lacks conserved residue(s) required for the propagation of feature annotation.</text>
</comment>
<evidence type="ECO:0000256" key="4">
    <source>
        <dbReference type="RuleBase" id="RU361183"/>
    </source>
</evidence>
<feature type="binding site" evidence="3">
    <location>
        <position position="110"/>
    </location>
    <ligand>
        <name>Zn(2+)</name>
        <dbReference type="ChEBI" id="CHEBI:29105"/>
        <note>catalytic</note>
    </ligand>
</feature>
<dbReference type="GO" id="GO:0008270">
    <property type="term" value="F:zinc ion binding"/>
    <property type="evidence" value="ECO:0007669"/>
    <property type="project" value="UniProtKB-UniRule"/>
</dbReference>
<dbReference type="PANTHER" id="PTHR10127">
    <property type="entry name" value="DISCOIDIN, CUB, EGF, LAMININ , AND ZINC METALLOPROTEASE DOMAIN CONTAINING"/>
    <property type="match status" value="1"/>
</dbReference>
<feature type="active site" evidence="3">
    <location>
        <position position="107"/>
    </location>
</feature>
<gene>
    <name evidence="6" type="ORF">B4U80_10079</name>
</gene>
<dbReference type="OrthoDB" id="6433317at2759"/>
<keyword evidence="3 4" id="KW-0378">Hydrolase</keyword>
<organism evidence="6 7">
    <name type="scientific">Leptotrombidium deliense</name>
    <dbReference type="NCBI Taxonomy" id="299467"/>
    <lineage>
        <taxon>Eukaryota</taxon>
        <taxon>Metazoa</taxon>
        <taxon>Ecdysozoa</taxon>
        <taxon>Arthropoda</taxon>
        <taxon>Chelicerata</taxon>
        <taxon>Arachnida</taxon>
        <taxon>Acari</taxon>
        <taxon>Acariformes</taxon>
        <taxon>Trombidiformes</taxon>
        <taxon>Prostigmata</taxon>
        <taxon>Anystina</taxon>
        <taxon>Parasitengona</taxon>
        <taxon>Trombiculoidea</taxon>
        <taxon>Trombiculidae</taxon>
        <taxon>Leptotrombidium</taxon>
    </lineage>
</organism>
<keyword evidence="7" id="KW-1185">Reference proteome</keyword>
<dbReference type="InterPro" id="IPR024079">
    <property type="entry name" value="MetalloPept_cat_dom_sf"/>
</dbReference>
<dbReference type="SUPFAM" id="SSF55486">
    <property type="entry name" value="Metalloproteases ('zincins'), catalytic domain"/>
    <property type="match status" value="1"/>
</dbReference>
<dbReference type="EC" id="3.4.24.-" evidence="4"/>
<feature type="domain" description="Peptidase M12A" evidence="5">
    <location>
        <begin position="7"/>
        <end position="138"/>
    </location>
</feature>
<dbReference type="GO" id="GO:0006508">
    <property type="term" value="P:proteolysis"/>
    <property type="evidence" value="ECO:0007669"/>
    <property type="project" value="UniProtKB-KW"/>
</dbReference>
<name>A0A443RSQ4_9ACAR</name>
<dbReference type="Proteomes" id="UP000288716">
    <property type="component" value="Unassembled WGS sequence"/>
</dbReference>
<evidence type="ECO:0000313" key="6">
    <source>
        <dbReference type="EMBL" id="RWS18307.1"/>
    </source>
</evidence>
<evidence type="ECO:0000256" key="3">
    <source>
        <dbReference type="PROSITE-ProRule" id="PRU01211"/>
    </source>
</evidence>
<keyword evidence="3 4" id="KW-0645">Protease</keyword>
<evidence type="ECO:0000256" key="2">
    <source>
        <dbReference type="ARBA" id="ARBA00025529"/>
    </source>
</evidence>
<comment type="subunit">
    <text evidence="1">Monomer.</text>
</comment>
<comment type="function">
    <text evidence="2">Zinc metalloprotease. Provoques deadhesion of endothelial cells from cell cultures, and also degradation of fibronectin, fibrinogen and gelatin in vitro. Its role in the venom is not fully understood but it might act as a spreading factor that facilitates diffusion of other venom toxins. Alternatively, it might be involved in the proteolytic processing of other venom toxins or it might play a role in extra-oral digestion of prey.</text>
</comment>
<feature type="binding site" evidence="3">
    <location>
        <position position="106"/>
    </location>
    <ligand>
        <name>Zn(2+)</name>
        <dbReference type="ChEBI" id="CHEBI:29105"/>
        <note>catalytic</note>
    </ligand>
</feature>
<reference evidence="6 7" key="1">
    <citation type="journal article" date="2018" name="Gigascience">
        <title>Genomes of trombidid mites reveal novel predicted allergens and laterally-transferred genes associated with secondary metabolism.</title>
        <authorList>
            <person name="Dong X."/>
            <person name="Chaisiri K."/>
            <person name="Xia D."/>
            <person name="Armstrong S.D."/>
            <person name="Fang Y."/>
            <person name="Donnelly M.J."/>
            <person name="Kadowaki T."/>
            <person name="McGarry J.W."/>
            <person name="Darby A.C."/>
            <person name="Makepeace B.L."/>
        </authorList>
    </citation>
    <scope>NUCLEOTIDE SEQUENCE [LARGE SCALE GENOMIC DNA]</scope>
    <source>
        <strain evidence="6">UoL-UT</strain>
    </source>
</reference>
<evidence type="ECO:0000313" key="7">
    <source>
        <dbReference type="Proteomes" id="UP000288716"/>
    </source>
</evidence>
<dbReference type="PANTHER" id="PTHR10127:SF883">
    <property type="entry name" value="ZINC METALLOPROTEINASE NAS-8"/>
    <property type="match status" value="1"/>
</dbReference>
<keyword evidence="3 4" id="KW-0479">Metal-binding</keyword>
<accession>A0A443RSQ4</accession>
<dbReference type="VEuPathDB" id="VectorBase:LDEU013733"/>
<dbReference type="Pfam" id="PF01400">
    <property type="entry name" value="Astacin"/>
    <property type="match status" value="1"/>
</dbReference>
<dbReference type="EMBL" id="NCKV01041791">
    <property type="protein sequence ID" value="RWS18307.1"/>
    <property type="molecule type" value="Genomic_DNA"/>
</dbReference>
<dbReference type="InterPro" id="IPR001506">
    <property type="entry name" value="Peptidase_M12A"/>
</dbReference>
<keyword evidence="3 4" id="KW-0482">Metalloprotease</keyword>
<evidence type="ECO:0000259" key="5">
    <source>
        <dbReference type="PROSITE" id="PS51864"/>
    </source>
</evidence>
<dbReference type="InterPro" id="IPR006026">
    <property type="entry name" value="Peptidase_Metallo"/>
</dbReference>
<feature type="non-terminal residue" evidence="6">
    <location>
        <position position="1"/>
    </location>
</feature>
<dbReference type="GO" id="GO:0004222">
    <property type="term" value="F:metalloendopeptidase activity"/>
    <property type="evidence" value="ECO:0007669"/>
    <property type="project" value="UniProtKB-UniRule"/>
</dbReference>